<reference evidence="2 3" key="1">
    <citation type="submission" date="2016-09" db="EMBL/GenBank/DDBJ databases">
        <title>Couchioplanes caeruleus draft genome sequence.</title>
        <authorList>
            <person name="Sheehan J."/>
            <person name="Caffrey P."/>
        </authorList>
    </citation>
    <scope>NUCLEOTIDE SEQUENCE [LARGE SCALE GENOMIC DNA]</scope>
    <source>
        <strain evidence="2 3">DSM 43634</strain>
    </source>
</reference>
<evidence type="ECO:0000313" key="2">
    <source>
        <dbReference type="EMBL" id="OJF11310.1"/>
    </source>
</evidence>
<dbReference type="InterPro" id="IPR015421">
    <property type="entry name" value="PyrdxlP-dep_Trfase_major"/>
</dbReference>
<feature type="region of interest" description="Disordered" evidence="1">
    <location>
        <begin position="42"/>
        <end position="74"/>
    </location>
</feature>
<protein>
    <submittedName>
        <fullName evidence="2">Uncharacterized protein</fullName>
    </submittedName>
</protein>
<dbReference type="Gene3D" id="3.40.640.10">
    <property type="entry name" value="Type I PLP-dependent aspartate aminotransferase-like (Major domain)"/>
    <property type="match status" value="1"/>
</dbReference>
<feature type="compositionally biased region" description="Basic and acidic residues" evidence="1">
    <location>
        <begin position="97"/>
        <end position="106"/>
    </location>
</feature>
<dbReference type="AlphaFoldDB" id="A0A1K0GGJ6"/>
<keyword evidence="3" id="KW-1185">Reference proteome</keyword>
<evidence type="ECO:0000313" key="3">
    <source>
        <dbReference type="Proteomes" id="UP000182486"/>
    </source>
</evidence>
<proteinExistence type="predicted"/>
<organism evidence="2 3">
    <name type="scientific">Couchioplanes caeruleus subsp. caeruleus</name>
    <dbReference type="NCBI Taxonomy" id="56427"/>
    <lineage>
        <taxon>Bacteria</taxon>
        <taxon>Bacillati</taxon>
        <taxon>Actinomycetota</taxon>
        <taxon>Actinomycetes</taxon>
        <taxon>Micromonosporales</taxon>
        <taxon>Micromonosporaceae</taxon>
        <taxon>Couchioplanes</taxon>
    </lineage>
</organism>
<evidence type="ECO:0000256" key="1">
    <source>
        <dbReference type="SAM" id="MobiDB-lite"/>
    </source>
</evidence>
<comment type="caution">
    <text evidence="2">The sequence shown here is derived from an EMBL/GenBank/DDBJ whole genome shotgun (WGS) entry which is preliminary data.</text>
</comment>
<gene>
    <name evidence="2" type="ORF">BG844_27050</name>
</gene>
<dbReference type="Proteomes" id="UP000182486">
    <property type="component" value="Unassembled WGS sequence"/>
</dbReference>
<sequence>MTDNRTWQAVARATASHGTTLGALSITGVPALKQPYEPLMPSTSAATAVSSASNSSRTRPAPAAAPSTKATRATFEAAESERLLRGFLSRALFDAGPYRRADDPRRPGRAARAPADL</sequence>
<dbReference type="EMBL" id="MEIA01000364">
    <property type="protein sequence ID" value="OJF11310.1"/>
    <property type="molecule type" value="Genomic_DNA"/>
</dbReference>
<feature type="region of interest" description="Disordered" evidence="1">
    <location>
        <begin position="95"/>
        <end position="117"/>
    </location>
</feature>
<accession>A0A1K0GGJ6</accession>
<name>A0A1K0GGJ6_9ACTN</name>